<organism evidence="2 3">
    <name type="scientific">Microlunatus aurantiacus</name>
    <dbReference type="NCBI Taxonomy" id="446786"/>
    <lineage>
        <taxon>Bacteria</taxon>
        <taxon>Bacillati</taxon>
        <taxon>Actinomycetota</taxon>
        <taxon>Actinomycetes</taxon>
        <taxon>Propionibacteriales</taxon>
        <taxon>Propionibacteriaceae</taxon>
        <taxon>Microlunatus</taxon>
    </lineage>
</organism>
<sequence>MSETTTVALAMVTLDCADPRVEATFWSELLGWDVLAVEDEYAMLKGPDSAALGFGKVPDYVPPAWPNDRGSKQFHFDLKAGDIAAAERRCVELGATVPDDQPGETWRVLLDPAGHPFCLTDAANWG</sequence>
<dbReference type="Gene3D" id="3.10.180.10">
    <property type="entry name" value="2,3-Dihydroxybiphenyl 1,2-Dioxygenase, domain 1"/>
    <property type="match status" value="1"/>
</dbReference>
<accession>A0ABP7DDJ2</accession>
<protein>
    <submittedName>
        <fullName evidence="2">VOC family protein</fullName>
    </submittedName>
</protein>
<evidence type="ECO:0000259" key="1">
    <source>
        <dbReference type="Pfam" id="PF18029"/>
    </source>
</evidence>
<feature type="domain" description="Glyoxalase-like" evidence="1">
    <location>
        <begin position="11"/>
        <end position="120"/>
    </location>
</feature>
<comment type="caution">
    <text evidence="2">The sequence shown here is derived from an EMBL/GenBank/DDBJ whole genome shotgun (WGS) entry which is preliminary data.</text>
</comment>
<evidence type="ECO:0000313" key="3">
    <source>
        <dbReference type="Proteomes" id="UP001500051"/>
    </source>
</evidence>
<proteinExistence type="predicted"/>
<dbReference type="CDD" id="cd06587">
    <property type="entry name" value="VOC"/>
    <property type="match status" value="1"/>
</dbReference>
<dbReference type="InterPro" id="IPR029068">
    <property type="entry name" value="Glyas_Bleomycin-R_OHBP_Dase"/>
</dbReference>
<dbReference type="PANTHER" id="PTHR35908">
    <property type="entry name" value="HYPOTHETICAL FUSION PROTEIN"/>
    <property type="match status" value="1"/>
</dbReference>
<gene>
    <name evidence="2" type="ORF">GCM10022204_19930</name>
</gene>
<dbReference type="Proteomes" id="UP001500051">
    <property type="component" value="Unassembled WGS sequence"/>
</dbReference>
<dbReference type="Pfam" id="PF18029">
    <property type="entry name" value="Glyoxalase_6"/>
    <property type="match status" value="1"/>
</dbReference>
<evidence type="ECO:0000313" key="2">
    <source>
        <dbReference type="EMBL" id="GAA3702808.1"/>
    </source>
</evidence>
<name>A0ABP7DDJ2_9ACTN</name>
<dbReference type="InterPro" id="IPR041581">
    <property type="entry name" value="Glyoxalase_6"/>
</dbReference>
<dbReference type="EMBL" id="BAAAYX010000004">
    <property type="protein sequence ID" value="GAA3702808.1"/>
    <property type="molecule type" value="Genomic_DNA"/>
</dbReference>
<dbReference type="PANTHER" id="PTHR35908:SF1">
    <property type="entry name" value="CONSERVED PROTEIN"/>
    <property type="match status" value="1"/>
</dbReference>
<dbReference type="RefSeq" id="WP_344812176.1">
    <property type="nucleotide sequence ID" value="NZ_BAAAYX010000004.1"/>
</dbReference>
<dbReference type="SUPFAM" id="SSF54593">
    <property type="entry name" value="Glyoxalase/Bleomycin resistance protein/Dihydroxybiphenyl dioxygenase"/>
    <property type="match status" value="1"/>
</dbReference>
<keyword evidence="3" id="KW-1185">Reference proteome</keyword>
<reference evidence="3" key="1">
    <citation type="journal article" date="2019" name="Int. J. Syst. Evol. Microbiol.">
        <title>The Global Catalogue of Microorganisms (GCM) 10K type strain sequencing project: providing services to taxonomists for standard genome sequencing and annotation.</title>
        <authorList>
            <consortium name="The Broad Institute Genomics Platform"/>
            <consortium name="The Broad Institute Genome Sequencing Center for Infectious Disease"/>
            <person name="Wu L."/>
            <person name="Ma J."/>
        </authorList>
    </citation>
    <scope>NUCLEOTIDE SEQUENCE [LARGE SCALE GENOMIC DNA]</scope>
    <source>
        <strain evidence="3">JCM 16548</strain>
    </source>
</reference>